<sequence length="162" mass="18393">RSHSGTVRSIDSRQALEGSSRSIRGCVRCNFEGRYATECTAHRELHKVCLCRKKYPHSQPALYMCPEVNATCWQEYHHYYLPKKLFNSSGRIMRKSESYLAHKVANEAKRDEAQPESSPAFGPSRQLEENFDRVSEGAELSNSERQAEIATIDDRSPSPSIA</sequence>
<reference evidence="2" key="2">
    <citation type="journal article" date="2023" name="Microbiol Resour">
        <title>Decontamination and Annotation of the Draft Genome Sequence of the Oomycete Lagenidium giganteum ARSEF 373.</title>
        <authorList>
            <person name="Morgan W.R."/>
            <person name="Tartar A."/>
        </authorList>
    </citation>
    <scope>NUCLEOTIDE SEQUENCE</scope>
    <source>
        <strain evidence="2">ARSEF 373</strain>
    </source>
</reference>
<reference evidence="2" key="1">
    <citation type="submission" date="2022-11" db="EMBL/GenBank/DDBJ databases">
        <authorList>
            <person name="Morgan W.R."/>
            <person name="Tartar A."/>
        </authorList>
    </citation>
    <scope>NUCLEOTIDE SEQUENCE</scope>
    <source>
        <strain evidence="2">ARSEF 373</strain>
    </source>
</reference>
<dbReference type="Proteomes" id="UP001146120">
    <property type="component" value="Unassembled WGS sequence"/>
</dbReference>
<evidence type="ECO:0000313" key="2">
    <source>
        <dbReference type="EMBL" id="DAZ98092.1"/>
    </source>
</evidence>
<gene>
    <name evidence="2" type="ORF">N0F65_005254</name>
</gene>
<keyword evidence="3" id="KW-1185">Reference proteome</keyword>
<evidence type="ECO:0000313" key="3">
    <source>
        <dbReference type="Proteomes" id="UP001146120"/>
    </source>
</evidence>
<feature type="region of interest" description="Disordered" evidence="1">
    <location>
        <begin position="106"/>
        <end position="162"/>
    </location>
</feature>
<feature type="non-terminal residue" evidence="2">
    <location>
        <position position="1"/>
    </location>
</feature>
<dbReference type="EMBL" id="DAKRPA010000116">
    <property type="protein sequence ID" value="DAZ98092.1"/>
    <property type="molecule type" value="Genomic_DNA"/>
</dbReference>
<feature type="compositionally biased region" description="Basic and acidic residues" evidence="1">
    <location>
        <begin position="126"/>
        <end position="136"/>
    </location>
</feature>
<protein>
    <submittedName>
        <fullName evidence="2">Uncharacterized protein</fullName>
    </submittedName>
</protein>
<evidence type="ECO:0000256" key="1">
    <source>
        <dbReference type="SAM" id="MobiDB-lite"/>
    </source>
</evidence>
<dbReference type="AlphaFoldDB" id="A0AAV2YSX2"/>
<accession>A0AAV2YSX2</accession>
<proteinExistence type="predicted"/>
<comment type="caution">
    <text evidence="2">The sequence shown here is derived from an EMBL/GenBank/DDBJ whole genome shotgun (WGS) entry which is preliminary data.</text>
</comment>
<name>A0AAV2YSX2_9STRA</name>
<organism evidence="2 3">
    <name type="scientific">Lagenidium giganteum</name>
    <dbReference type="NCBI Taxonomy" id="4803"/>
    <lineage>
        <taxon>Eukaryota</taxon>
        <taxon>Sar</taxon>
        <taxon>Stramenopiles</taxon>
        <taxon>Oomycota</taxon>
        <taxon>Peronosporomycetes</taxon>
        <taxon>Pythiales</taxon>
        <taxon>Pythiaceae</taxon>
    </lineage>
</organism>